<proteinExistence type="predicted"/>
<keyword evidence="1" id="KW-0997">Cell inner membrane</keyword>
<keyword evidence="4" id="KW-0808">Transferase</keyword>
<dbReference type="PANTHER" id="PTHR43179">
    <property type="entry name" value="RHAMNOSYLTRANSFERASE WBBL"/>
    <property type="match status" value="1"/>
</dbReference>
<dbReference type="InterPro" id="IPR001173">
    <property type="entry name" value="Glyco_trans_2-like"/>
</dbReference>
<organism evidence="4 5">
    <name type="scientific">Pseudomonas mandelii PD30</name>
    <dbReference type="NCBI Taxonomy" id="1419583"/>
    <lineage>
        <taxon>Bacteria</taxon>
        <taxon>Pseudomonadati</taxon>
        <taxon>Pseudomonadota</taxon>
        <taxon>Gammaproteobacteria</taxon>
        <taxon>Pseudomonadales</taxon>
        <taxon>Pseudomonadaceae</taxon>
        <taxon>Pseudomonas</taxon>
    </lineage>
</organism>
<evidence type="ECO:0000256" key="2">
    <source>
        <dbReference type="SAM" id="Phobius"/>
    </source>
</evidence>
<dbReference type="Proteomes" id="UP000026739">
    <property type="component" value="Unassembled WGS sequence"/>
</dbReference>
<name>A0A059L6X5_9PSED</name>
<keyword evidence="2" id="KW-0472">Membrane</keyword>
<feature type="domain" description="Glycosyltransferase 2-like" evidence="3">
    <location>
        <begin position="3"/>
        <end position="182"/>
    </location>
</feature>
<dbReference type="PANTHER" id="PTHR43179:SF7">
    <property type="entry name" value="RHAMNOSYLTRANSFERASE WBBL"/>
    <property type="match status" value="1"/>
</dbReference>
<gene>
    <name evidence="4" type="ORF">V466_07765</name>
</gene>
<dbReference type="GO" id="GO:0016740">
    <property type="term" value="F:transferase activity"/>
    <property type="evidence" value="ECO:0007669"/>
    <property type="project" value="UniProtKB-KW"/>
</dbReference>
<dbReference type="CDD" id="cd04186">
    <property type="entry name" value="GT_2_like_c"/>
    <property type="match status" value="1"/>
</dbReference>
<evidence type="ECO:0000313" key="5">
    <source>
        <dbReference type="Proteomes" id="UP000026739"/>
    </source>
</evidence>
<dbReference type="Pfam" id="PF00535">
    <property type="entry name" value="Glycos_transf_2"/>
    <property type="match status" value="1"/>
</dbReference>
<dbReference type="InterPro" id="IPR029044">
    <property type="entry name" value="Nucleotide-diphossugar_trans"/>
</dbReference>
<feature type="transmembrane region" description="Helical" evidence="2">
    <location>
        <begin position="285"/>
        <end position="301"/>
    </location>
</feature>
<dbReference type="SUPFAM" id="SSF53448">
    <property type="entry name" value="Nucleotide-diphospho-sugar transferases"/>
    <property type="match status" value="1"/>
</dbReference>
<dbReference type="Gene3D" id="3.90.550.10">
    <property type="entry name" value="Spore Coat Polysaccharide Biosynthesis Protein SpsA, Chain A"/>
    <property type="match status" value="1"/>
</dbReference>
<dbReference type="EMBL" id="AZQQ01000065">
    <property type="protein sequence ID" value="KDD69734.1"/>
    <property type="molecule type" value="Genomic_DNA"/>
</dbReference>
<evidence type="ECO:0000259" key="3">
    <source>
        <dbReference type="Pfam" id="PF00535"/>
    </source>
</evidence>
<keyword evidence="1" id="KW-1003">Cell membrane</keyword>
<accession>A0A059L6X5</accession>
<reference evidence="4 5" key="1">
    <citation type="submission" date="2013-12" db="EMBL/GenBank/DDBJ databases">
        <authorList>
            <person name="Formusa P.A."/>
            <person name="Habash M."/>
            <person name="Lee H."/>
            <person name="Trevors J.T."/>
        </authorList>
    </citation>
    <scope>NUCLEOTIDE SEQUENCE [LARGE SCALE GENOMIC DNA]</scope>
    <source>
        <strain evidence="4 5">PD30</strain>
    </source>
</reference>
<evidence type="ECO:0000256" key="1">
    <source>
        <dbReference type="ARBA" id="ARBA00022519"/>
    </source>
</evidence>
<sequence length="307" mass="34309">MDVVIVNWNSGDQVLQCVSSIGQGGDSDLARIIVVDNGSTDGSEKLLLPLTDVELIKAGRNLGFGKACNLGARHGTAEYILFLNPDAAVFPASLQSVLDYMERSDNQDVGVCGVQLKDEHGEISRSCTRFPTVSGFLAHTVGLDHFIPKLGHFMREWDHASDRSVDHVIGAFYLIRREIFEQLQGFDERFFVYLEDLDLSRRVKAKGWRIEFLSNIQAFHKGGGTSDQVKARRLFYSQRSKIIYSYKHFGYLGATSILLSTLLLEPLSRTAISILRGSLSSIKETWIAYGLLISWLPGWIFKGRTSN</sequence>
<keyword evidence="2" id="KW-1133">Transmembrane helix</keyword>
<dbReference type="AlphaFoldDB" id="A0A059L6X5"/>
<protein>
    <submittedName>
        <fullName evidence="4">Glycosyl transferase</fullName>
    </submittedName>
</protein>
<comment type="caution">
    <text evidence="4">The sequence shown here is derived from an EMBL/GenBank/DDBJ whole genome shotgun (WGS) entry which is preliminary data.</text>
</comment>
<keyword evidence="2" id="KW-0812">Transmembrane</keyword>
<dbReference type="eggNOG" id="COG1216">
    <property type="taxonomic scope" value="Bacteria"/>
</dbReference>
<feature type="transmembrane region" description="Helical" evidence="2">
    <location>
        <begin position="248"/>
        <end position="264"/>
    </location>
</feature>
<evidence type="ECO:0000313" key="4">
    <source>
        <dbReference type="EMBL" id="KDD69734.1"/>
    </source>
</evidence>